<reference evidence="4" key="1">
    <citation type="submission" date="2025-08" db="UniProtKB">
        <authorList>
            <consortium name="RefSeq"/>
        </authorList>
    </citation>
    <scope>IDENTIFICATION</scope>
</reference>
<dbReference type="GO" id="GO:0032467">
    <property type="term" value="P:positive regulation of cytokinesis"/>
    <property type="evidence" value="ECO:0007669"/>
    <property type="project" value="TreeGrafter"/>
</dbReference>
<organism evidence="3 4">
    <name type="scientific">Parambassis ranga</name>
    <name type="common">Indian glassy fish</name>
    <dbReference type="NCBI Taxonomy" id="210632"/>
    <lineage>
        <taxon>Eukaryota</taxon>
        <taxon>Metazoa</taxon>
        <taxon>Chordata</taxon>
        <taxon>Craniata</taxon>
        <taxon>Vertebrata</taxon>
        <taxon>Euteleostomi</taxon>
        <taxon>Actinopterygii</taxon>
        <taxon>Neopterygii</taxon>
        <taxon>Teleostei</taxon>
        <taxon>Neoteleostei</taxon>
        <taxon>Acanthomorphata</taxon>
        <taxon>Ovalentaria</taxon>
        <taxon>Ambassidae</taxon>
        <taxon>Parambassis</taxon>
    </lineage>
</organism>
<name>A0A6P7JV88_9TELE</name>
<feature type="compositionally biased region" description="Low complexity" evidence="1">
    <location>
        <begin position="747"/>
        <end position="761"/>
    </location>
</feature>
<dbReference type="PANTHER" id="PTHR21831:SF2">
    <property type="entry name" value="MICROTUBULE-ASSOCIATED PROTEIN 10"/>
    <property type="match status" value="1"/>
</dbReference>
<evidence type="ECO:0000313" key="4">
    <source>
        <dbReference type="RefSeq" id="XP_028279406.1"/>
    </source>
</evidence>
<keyword evidence="3" id="KW-1185">Reference proteome</keyword>
<dbReference type="GeneID" id="114447383"/>
<gene>
    <name evidence="4" type="primary">map10</name>
</gene>
<dbReference type="Pfam" id="PF14925">
    <property type="entry name" value="HPHLAWLY"/>
    <property type="match status" value="2"/>
</dbReference>
<dbReference type="InterPro" id="IPR026679">
    <property type="entry name" value="MAP10_C-term"/>
</dbReference>
<dbReference type="InParanoid" id="A0A6P7JV88"/>
<feature type="region of interest" description="Disordered" evidence="1">
    <location>
        <begin position="299"/>
        <end position="319"/>
    </location>
</feature>
<dbReference type="OrthoDB" id="69809at2759"/>
<dbReference type="FunCoup" id="A0A6P7JV88">
    <property type="interactions" value="618"/>
</dbReference>
<feature type="compositionally biased region" description="Basic and acidic residues" evidence="1">
    <location>
        <begin position="429"/>
        <end position="445"/>
    </location>
</feature>
<evidence type="ECO:0000259" key="2">
    <source>
        <dbReference type="Pfam" id="PF14925"/>
    </source>
</evidence>
<dbReference type="GO" id="GO:1990023">
    <property type="term" value="C:mitotic spindle midzone"/>
    <property type="evidence" value="ECO:0007669"/>
    <property type="project" value="TreeGrafter"/>
</dbReference>
<feature type="region of interest" description="Disordered" evidence="1">
    <location>
        <begin position="488"/>
        <end position="516"/>
    </location>
</feature>
<sequence length="816" mass="90399">MSGQQNSDNNETLFSFQLLVEYIQVDKNDKVFDELALAVRLLDFPTLLIYQAQRSSINQSKQNENNMRGVYAFNRGKSCFFKMNLNSLHVHLSDTPLYAMVLDVKEETPKLVGSSLVSLAKAMDRIKQDVTERGLSTPSSHTERGLVAIRNLAGEKIGVISLSYKLLFLGASLLSHITEGVGLRRTSVPRGQRGQVKEKNKCMDSMPVGNEAAYVRSPTSDKSDVNIHNNGTPAEIMFNDETQQDDDAAEHRKKRENIFEEDLSVFCPPHLYYSNSAEERSKTDAGEYKSMHLDSFTFEDSSAEDETDEKEAGGPAPPVMSQKVRVGAKMPHNQETSSVAPNVLRESLQQLPLLNALLVELSQLGGQNPHQSLTVHPNLAWIYGPSSSEVSAGQRKTPQTKLPQKARPRISPRLHTPRHCSTPLIRAPAAKESDAKEEALTERKAASKPHKTKLVVGTTKTFTLRLKKNSPLKAKHRECVELLQKETQAGTVKEKAKSRSISKKSSKRESVSTQSHNLNENIETVIQSVTVDSALQETVTLKQKNQNRKLHSKHDTDLQRVPGQSSFSERDLRFIHIPSVNSDSVPPGKDKNEHHRESDQSASEPDGDRRGIGSTGSSRHSSRMSSLSVSSREGNEEVDYADDFNSLEPSDACSPDPVSSPELSRGKTLKSPVWLDSDSDSESVQKRAPPLPVPVKASSSPQHALRSTHIIRPRTHTSALSFSSEDGDRDRRSLQTLHSRTQVKATSTESSRSSPGRRSVSVKNISPVRRLSAESISSFEPLVAEELEDELGSLDFRNEYQHISQLVASKLPGYTM</sequence>
<dbReference type="GO" id="GO:0005881">
    <property type="term" value="C:cytoplasmic microtubule"/>
    <property type="evidence" value="ECO:0007669"/>
    <property type="project" value="TreeGrafter"/>
</dbReference>
<evidence type="ECO:0000256" key="1">
    <source>
        <dbReference type="SAM" id="MobiDB-lite"/>
    </source>
</evidence>
<dbReference type="CTD" id="54627"/>
<evidence type="ECO:0000313" key="3">
    <source>
        <dbReference type="Proteomes" id="UP000515145"/>
    </source>
</evidence>
<dbReference type="InterPro" id="IPR039302">
    <property type="entry name" value="MAP10"/>
</dbReference>
<feature type="compositionally biased region" description="Polar residues" evidence="1">
    <location>
        <begin position="734"/>
        <end position="746"/>
    </location>
</feature>
<dbReference type="RefSeq" id="XP_028279406.1">
    <property type="nucleotide sequence ID" value="XM_028423605.1"/>
</dbReference>
<proteinExistence type="predicted"/>
<dbReference type="Proteomes" id="UP000515145">
    <property type="component" value="Chromosome 15"/>
</dbReference>
<feature type="compositionally biased region" description="Low complexity" evidence="1">
    <location>
        <begin position="615"/>
        <end position="632"/>
    </location>
</feature>
<accession>A0A6P7JV88</accession>
<feature type="region of interest" description="Disordered" evidence="1">
    <location>
        <begin position="388"/>
        <end position="452"/>
    </location>
</feature>
<dbReference type="PANTHER" id="PTHR21831">
    <property type="entry name" value="MICROTUBULE-ASSOCIATED PROTEIN 10"/>
    <property type="match status" value="1"/>
</dbReference>
<feature type="domain" description="Microtubule-associated protein 10 C-terminal" evidence="2">
    <location>
        <begin position="735"/>
        <end position="815"/>
    </location>
</feature>
<feature type="compositionally biased region" description="Polar residues" evidence="1">
    <location>
        <begin position="388"/>
        <end position="402"/>
    </location>
</feature>
<protein>
    <submittedName>
        <fullName evidence="4">Microtubule-associated protein 10</fullName>
    </submittedName>
</protein>
<dbReference type="GO" id="GO:0005813">
    <property type="term" value="C:centrosome"/>
    <property type="evidence" value="ECO:0007669"/>
    <property type="project" value="TreeGrafter"/>
</dbReference>
<dbReference type="Pfam" id="PF14924">
    <property type="entry name" value="MAP10_N"/>
    <property type="match status" value="1"/>
</dbReference>
<feature type="domain" description="Microtubule-associated protein 10 C-terminal" evidence="2">
    <location>
        <begin position="264"/>
        <end position="522"/>
    </location>
</feature>
<dbReference type="GO" id="GO:0097431">
    <property type="term" value="C:mitotic spindle pole"/>
    <property type="evidence" value="ECO:0007669"/>
    <property type="project" value="TreeGrafter"/>
</dbReference>
<feature type="compositionally biased region" description="Basic and acidic residues" evidence="1">
    <location>
        <begin position="588"/>
        <end position="599"/>
    </location>
</feature>
<feature type="region of interest" description="Disordered" evidence="1">
    <location>
        <begin position="542"/>
        <end position="762"/>
    </location>
</feature>
<dbReference type="GO" id="GO:0051256">
    <property type="term" value="P:mitotic spindle midzone assembly"/>
    <property type="evidence" value="ECO:0007669"/>
    <property type="project" value="TreeGrafter"/>
</dbReference>
<dbReference type="AlphaFoldDB" id="A0A6P7JV88"/>
<dbReference type="GO" id="GO:0008017">
    <property type="term" value="F:microtubule binding"/>
    <property type="evidence" value="ECO:0007669"/>
    <property type="project" value="InterPro"/>
</dbReference>
<feature type="compositionally biased region" description="Basic residues" evidence="1">
    <location>
        <begin position="404"/>
        <end position="418"/>
    </location>
</feature>
<dbReference type="GO" id="GO:0030496">
    <property type="term" value="C:midbody"/>
    <property type="evidence" value="ECO:0007669"/>
    <property type="project" value="TreeGrafter"/>
</dbReference>
<dbReference type="GO" id="GO:0031122">
    <property type="term" value="P:cytoplasmic microtubule organization"/>
    <property type="evidence" value="ECO:0007669"/>
    <property type="project" value="TreeGrafter"/>
</dbReference>